<evidence type="ECO:0000256" key="1">
    <source>
        <dbReference type="SAM" id="MobiDB-lite"/>
    </source>
</evidence>
<accession>A0A0E9UYE4</accession>
<proteinExistence type="predicted"/>
<name>A0A0E9UYE4_ANGAN</name>
<reference evidence="2" key="2">
    <citation type="journal article" date="2015" name="Fish Shellfish Immunol.">
        <title>Early steps in the European eel (Anguilla anguilla)-Vibrio vulnificus interaction in the gills: Role of the RtxA13 toxin.</title>
        <authorList>
            <person name="Callol A."/>
            <person name="Pajuelo D."/>
            <person name="Ebbesson L."/>
            <person name="Teles M."/>
            <person name="MacKenzie S."/>
            <person name="Amaro C."/>
        </authorList>
    </citation>
    <scope>NUCLEOTIDE SEQUENCE</scope>
</reference>
<feature type="compositionally biased region" description="Polar residues" evidence="1">
    <location>
        <begin position="11"/>
        <end position="27"/>
    </location>
</feature>
<sequence length="27" mass="3132">MTLKQRDLINKINQNLLPSPSHSIQQN</sequence>
<feature type="region of interest" description="Disordered" evidence="1">
    <location>
        <begin position="1"/>
        <end position="27"/>
    </location>
</feature>
<reference evidence="2" key="1">
    <citation type="submission" date="2014-11" db="EMBL/GenBank/DDBJ databases">
        <authorList>
            <person name="Amaro Gonzalez C."/>
        </authorList>
    </citation>
    <scope>NUCLEOTIDE SEQUENCE</scope>
</reference>
<dbReference type="AlphaFoldDB" id="A0A0E9UYE4"/>
<evidence type="ECO:0000313" key="2">
    <source>
        <dbReference type="EMBL" id="JAH70751.1"/>
    </source>
</evidence>
<organism evidence="2">
    <name type="scientific">Anguilla anguilla</name>
    <name type="common">European freshwater eel</name>
    <name type="synonym">Muraena anguilla</name>
    <dbReference type="NCBI Taxonomy" id="7936"/>
    <lineage>
        <taxon>Eukaryota</taxon>
        <taxon>Metazoa</taxon>
        <taxon>Chordata</taxon>
        <taxon>Craniata</taxon>
        <taxon>Vertebrata</taxon>
        <taxon>Euteleostomi</taxon>
        <taxon>Actinopterygii</taxon>
        <taxon>Neopterygii</taxon>
        <taxon>Teleostei</taxon>
        <taxon>Anguilliformes</taxon>
        <taxon>Anguillidae</taxon>
        <taxon>Anguilla</taxon>
    </lineage>
</organism>
<protein>
    <submittedName>
        <fullName evidence="2">Uncharacterized protein</fullName>
    </submittedName>
</protein>
<dbReference type="EMBL" id="GBXM01037826">
    <property type="protein sequence ID" value="JAH70751.1"/>
    <property type="molecule type" value="Transcribed_RNA"/>
</dbReference>